<protein>
    <recommendedName>
        <fullName evidence="12">Cytochrome P450 724B1</fullName>
    </recommendedName>
    <alternativeName>
        <fullName evidence="13">(22S)-22-hydroxycampesterol synthase</fullName>
    </alternativeName>
</protein>
<evidence type="ECO:0000313" key="16">
    <source>
        <dbReference type="EMBL" id="KAJ8750031.1"/>
    </source>
</evidence>
<keyword evidence="4" id="KW-0812">Transmembrane</keyword>
<keyword evidence="15" id="KW-0503">Monooxygenase</keyword>
<dbReference type="GO" id="GO:0016125">
    <property type="term" value="P:sterol metabolic process"/>
    <property type="evidence" value="ECO:0007669"/>
    <property type="project" value="TreeGrafter"/>
</dbReference>
<evidence type="ECO:0000256" key="2">
    <source>
        <dbReference type="ARBA" id="ARBA00004972"/>
    </source>
</evidence>
<comment type="caution">
    <text evidence="16">The sequence shown here is derived from an EMBL/GenBank/DDBJ whole genome shotgun (WGS) entry which is preliminary data.</text>
</comment>
<dbReference type="PANTHER" id="PTHR24286">
    <property type="entry name" value="CYTOCHROME P450 26"/>
    <property type="match status" value="1"/>
</dbReference>
<dbReference type="GO" id="GO:0020037">
    <property type="term" value="F:heme binding"/>
    <property type="evidence" value="ECO:0007669"/>
    <property type="project" value="InterPro"/>
</dbReference>
<feature type="binding site" description="axial binding residue" evidence="14">
    <location>
        <position position="419"/>
    </location>
    <ligand>
        <name>heme</name>
        <dbReference type="ChEBI" id="CHEBI:30413"/>
    </ligand>
    <ligandPart>
        <name>Fe</name>
        <dbReference type="ChEBI" id="CHEBI:18248"/>
    </ligandPart>
</feature>
<dbReference type="Gene3D" id="1.10.630.10">
    <property type="entry name" value="Cytochrome P450"/>
    <property type="match status" value="1"/>
</dbReference>
<evidence type="ECO:0000256" key="13">
    <source>
        <dbReference type="ARBA" id="ARBA00077474"/>
    </source>
</evidence>
<dbReference type="Proteomes" id="UP001159364">
    <property type="component" value="Linkage Group LG11"/>
</dbReference>
<dbReference type="InterPro" id="IPR017972">
    <property type="entry name" value="Cyt_P450_CS"/>
</dbReference>
<dbReference type="FunFam" id="1.10.630.10:FF:000057">
    <property type="entry name" value="Cytochrome P450 724B1"/>
    <property type="match status" value="1"/>
</dbReference>
<comment type="pathway">
    <text evidence="11">Steroid biosynthesis.</text>
</comment>
<evidence type="ECO:0000256" key="12">
    <source>
        <dbReference type="ARBA" id="ARBA00067336"/>
    </source>
</evidence>
<dbReference type="GO" id="GO:0016020">
    <property type="term" value="C:membrane"/>
    <property type="evidence" value="ECO:0007669"/>
    <property type="project" value="UniProtKB-SubCell"/>
</dbReference>
<comment type="pathway">
    <text evidence="9">Plant hormone biosynthesis; brassinosteroid biosynthesis.</text>
</comment>
<evidence type="ECO:0000256" key="3">
    <source>
        <dbReference type="ARBA" id="ARBA00010617"/>
    </source>
</evidence>
<evidence type="ECO:0000256" key="5">
    <source>
        <dbReference type="ARBA" id="ARBA00022723"/>
    </source>
</evidence>
<dbReference type="CDD" id="cd11043">
    <property type="entry name" value="CYP90-like"/>
    <property type="match status" value="1"/>
</dbReference>
<accession>A0AAV8SDC5</accession>
<dbReference type="EMBL" id="JAIWQS010000011">
    <property type="protein sequence ID" value="KAJ8750031.1"/>
    <property type="molecule type" value="Genomic_DNA"/>
</dbReference>
<dbReference type="GO" id="GO:0016705">
    <property type="term" value="F:oxidoreductase activity, acting on paired donors, with incorporation or reduction of molecular oxygen"/>
    <property type="evidence" value="ECO:0007669"/>
    <property type="project" value="InterPro"/>
</dbReference>
<reference evidence="16 17" key="1">
    <citation type="submission" date="2021-09" db="EMBL/GenBank/DDBJ databases">
        <title>Genomic insights and catalytic innovation underlie evolution of tropane alkaloids biosynthesis.</title>
        <authorList>
            <person name="Wang Y.-J."/>
            <person name="Tian T."/>
            <person name="Huang J.-P."/>
            <person name="Huang S.-X."/>
        </authorList>
    </citation>
    <scope>NUCLEOTIDE SEQUENCE [LARGE SCALE GENOMIC DNA]</scope>
    <source>
        <strain evidence="16">KIB-2018</strain>
        <tissue evidence="16">Leaf</tissue>
    </source>
</reference>
<evidence type="ECO:0000256" key="15">
    <source>
        <dbReference type="RuleBase" id="RU000461"/>
    </source>
</evidence>
<comment type="pathway">
    <text evidence="2">Hormone biosynthesis.</text>
</comment>
<sequence>MFGFWQIFLALVLGLGLAFLLSEILMKRKYPPKLPNGTMGWPFIGETLNLLKPHISTSIGSFMREHCSRYGKVFRSHLFGSPTIVSCDHDLNMFILQNEDKLFQADYPKVMHDILGNFSLLILSSDSHKKQRNVVVNFVSSCKSSINFCNLAEKLAVSVLESWKDCREVSFFREMKKFTLKLILKSLMGFEPERPLTLEMLEDFETYMRGFVSLPLDIPGSAYRKAVKARARLSSNVRKIVNERLNGSPHHDGKGDFLDEILSNWRLSFQEIASVILDILLGGYETTSILVSLIVYFLGHNPGALEKLKEEHESIREGKEKGKLLSWEDYQKMDYTRNVILEGLRLGNVVKFLHRKALQDIKHKEYTIPAGWKVLPVLAGVHLDPVLHENPSEFNPSRWSTDKATSKKLMSFGGGPRLCPGAELAKVETALFLHHFVLSYRWKVRADDCPIAYPFVEFKRGLVLEIEPIQAAEGKVD</sequence>
<dbReference type="PRINTS" id="PR00385">
    <property type="entry name" value="P450"/>
</dbReference>
<evidence type="ECO:0000313" key="17">
    <source>
        <dbReference type="Proteomes" id="UP001159364"/>
    </source>
</evidence>
<evidence type="ECO:0000256" key="14">
    <source>
        <dbReference type="PIRSR" id="PIRSR602401-1"/>
    </source>
</evidence>
<evidence type="ECO:0000256" key="10">
    <source>
        <dbReference type="ARBA" id="ARBA00052777"/>
    </source>
</evidence>
<evidence type="ECO:0000256" key="9">
    <source>
        <dbReference type="ARBA" id="ARBA00037910"/>
    </source>
</evidence>
<dbReference type="PROSITE" id="PS00086">
    <property type="entry name" value="CYTOCHROME_P450"/>
    <property type="match status" value="1"/>
</dbReference>
<keyword evidence="8" id="KW-0472">Membrane</keyword>
<keyword evidence="14 15" id="KW-0349">Heme</keyword>
<comment type="cofactor">
    <cofactor evidence="14">
        <name>heme</name>
        <dbReference type="ChEBI" id="CHEBI:30413"/>
    </cofactor>
</comment>
<comment type="catalytic activity">
    <reaction evidence="10">
        <text>campesterol + reduced [NADPH--hemoprotein reductase] + O2 = (22S)-22-hydroxycampesterol + oxidized [NADPH--hemoprotein reductase] + H2O + H(+)</text>
        <dbReference type="Rhea" id="RHEA:69835"/>
        <dbReference type="Rhea" id="RHEA-COMP:11964"/>
        <dbReference type="Rhea" id="RHEA-COMP:11965"/>
        <dbReference type="ChEBI" id="CHEBI:15377"/>
        <dbReference type="ChEBI" id="CHEBI:15378"/>
        <dbReference type="ChEBI" id="CHEBI:15379"/>
        <dbReference type="ChEBI" id="CHEBI:28623"/>
        <dbReference type="ChEBI" id="CHEBI:57618"/>
        <dbReference type="ChEBI" id="CHEBI:58210"/>
        <dbReference type="ChEBI" id="CHEBI:72331"/>
    </reaction>
    <physiologicalReaction direction="left-to-right" evidence="10">
        <dbReference type="Rhea" id="RHEA:69836"/>
    </physiologicalReaction>
</comment>
<dbReference type="InterPro" id="IPR001128">
    <property type="entry name" value="Cyt_P450"/>
</dbReference>
<evidence type="ECO:0000256" key="1">
    <source>
        <dbReference type="ARBA" id="ARBA00004167"/>
    </source>
</evidence>
<evidence type="ECO:0000256" key="4">
    <source>
        <dbReference type="ARBA" id="ARBA00022692"/>
    </source>
</evidence>
<dbReference type="GO" id="GO:0016132">
    <property type="term" value="P:brassinosteroid biosynthetic process"/>
    <property type="evidence" value="ECO:0007669"/>
    <property type="project" value="TreeGrafter"/>
</dbReference>
<keyword evidence="5 14" id="KW-0479">Metal-binding</keyword>
<dbReference type="PRINTS" id="PR00463">
    <property type="entry name" value="EP450I"/>
</dbReference>
<keyword evidence="17" id="KW-1185">Reference proteome</keyword>
<dbReference type="AlphaFoldDB" id="A0AAV8SDC5"/>
<dbReference type="InterPro" id="IPR036396">
    <property type="entry name" value="Cyt_P450_sf"/>
</dbReference>
<keyword evidence="7 14" id="KW-0408">Iron</keyword>
<keyword evidence="6" id="KW-1133">Transmembrane helix</keyword>
<proteinExistence type="inferred from homology"/>
<dbReference type="GO" id="GO:0004497">
    <property type="term" value="F:monooxygenase activity"/>
    <property type="evidence" value="ECO:0007669"/>
    <property type="project" value="UniProtKB-KW"/>
</dbReference>
<dbReference type="SUPFAM" id="SSF48264">
    <property type="entry name" value="Cytochrome P450"/>
    <property type="match status" value="1"/>
</dbReference>
<dbReference type="Pfam" id="PF00067">
    <property type="entry name" value="p450"/>
    <property type="match status" value="1"/>
</dbReference>
<dbReference type="GO" id="GO:0010268">
    <property type="term" value="P:brassinosteroid homeostasis"/>
    <property type="evidence" value="ECO:0007669"/>
    <property type="project" value="TreeGrafter"/>
</dbReference>
<evidence type="ECO:0000256" key="7">
    <source>
        <dbReference type="ARBA" id="ARBA00023004"/>
    </source>
</evidence>
<evidence type="ECO:0000256" key="8">
    <source>
        <dbReference type="ARBA" id="ARBA00023136"/>
    </source>
</evidence>
<comment type="subcellular location">
    <subcellularLocation>
        <location evidence="1">Membrane</location>
        <topology evidence="1">Single-pass membrane protein</topology>
    </subcellularLocation>
</comment>
<comment type="similarity">
    <text evidence="3 15">Belongs to the cytochrome P450 family.</text>
</comment>
<organism evidence="16 17">
    <name type="scientific">Erythroxylum novogranatense</name>
    <dbReference type="NCBI Taxonomy" id="1862640"/>
    <lineage>
        <taxon>Eukaryota</taxon>
        <taxon>Viridiplantae</taxon>
        <taxon>Streptophyta</taxon>
        <taxon>Embryophyta</taxon>
        <taxon>Tracheophyta</taxon>
        <taxon>Spermatophyta</taxon>
        <taxon>Magnoliopsida</taxon>
        <taxon>eudicotyledons</taxon>
        <taxon>Gunneridae</taxon>
        <taxon>Pentapetalae</taxon>
        <taxon>rosids</taxon>
        <taxon>fabids</taxon>
        <taxon>Malpighiales</taxon>
        <taxon>Erythroxylaceae</taxon>
        <taxon>Erythroxylum</taxon>
    </lineage>
</organism>
<gene>
    <name evidence="16" type="ORF">K2173_013946</name>
</gene>
<dbReference type="InterPro" id="IPR002401">
    <property type="entry name" value="Cyt_P450_E_grp-I"/>
</dbReference>
<evidence type="ECO:0000256" key="6">
    <source>
        <dbReference type="ARBA" id="ARBA00022989"/>
    </source>
</evidence>
<keyword evidence="15" id="KW-0560">Oxidoreductase</keyword>
<name>A0AAV8SDC5_9ROSI</name>
<evidence type="ECO:0000256" key="11">
    <source>
        <dbReference type="ARBA" id="ARBA00060577"/>
    </source>
</evidence>
<dbReference type="PANTHER" id="PTHR24286:SF159">
    <property type="entry name" value="CYTOCHROME P450, FAMILY 724, SUBFAMILY A, POLYPEPTIDE 1"/>
    <property type="match status" value="1"/>
</dbReference>
<dbReference type="GO" id="GO:0005506">
    <property type="term" value="F:iron ion binding"/>
    <property type="evidence" value="ECO:0007669"/>
    <property type="project" value="InterPro"/>
</dbReference>